<comment type="caution">
    <text evidence="1">The sequence shown here is derived from an EMBL/GenBank/DDBJ whole genome shotgun (WGS) entry which is preliminary data.</text>
</comment>
<dbReference type="Proteomes" id="UP000242188">
    <property type="component" value="Unassembled WGS sequence"/>
</dbReference>
<dbReference type="OrthoDB" id="5969463at2759"/>
<protein>
    <submittedName>
        <fullName evidence="1">Uncharacterized protein</fullName>
    </submittedName>
</protein>
<proteinExistence type="predicted"/>
<dbReference type="EMBL" id="NEDP02002573">
    <property type="protein sequence ID" value="OWF50528.1"/>
    <property type="molecule type" value="Genomic_DNA"/>
</dbReference>
<reference evidence="1 2" key="1">
    <citation type="journal article" date="2017" name="Nat. Ecol. Evol.">
        <title>Scallop genome provides insights into evolution of bilaterian karyotype and development.</title>
        <authorList>
            <person name="Wang S."/>
            <person name="Zhang J."/>
            <person name="Jiao W."/>
            <person name="Li J."/>
            <person name="Xun X."/>
            <person name="Sun Y."/>
            <person name="Guo X."/>
            <person name="Huan P."/>
            <person name="Dong B."/>
            <person name="Zhang L."/>
            <person name="Hu X."/>
            <person name="Sun X."/>
            <person name="Wang J."/>
            <person name="Zhao C."/>
            <person name="Wang Y."/>
            <person name="Wang D."/>
            <person name="Huang X."/>
            <person name="Wang R."/>
            <person name="Lv J."/>
            <person name="Li Y."/>
            <person name="Zhang Z."/>
            <person name="Liu B."/>
            <person name="Lu W."/>
            <person name="Hui Y."/>
            <person name="Liang J."/>
            <person name="Zhou Z."/>
            <person name="Hou R."/>
            <person name="Li X."/>
            <person name="Liu Y."/>
            <person name="Li H."/>
            <person name="Ning X."/>
            <person name="Lin Y."/>
            <person name="Zhao L."/>
            <person name="Xing Q."/>
            <person name="Dou J."/>
            <person name="Li Y."/>
            <person name="Mao J."/>
            <person name="Guo H."/>
            <person name="Dou H."/>
            <person name="Li T."/>
            <person name="Mu C."/>
            <person name="Jiang W."/>
            <person name="Fu Q."/>
            <person name="Fu X."/>
            <person name="Miao Y."/>
            <person name="Liu J."/>
            <person name="Yu Q."/>
            <person name="Li R."/>
            <person name="Liao H."/>
            <person name="Li X."/>
            <person name="Kong Y."/>
            <person name="Jiang Z."/>
            <person name="Chourrout D."/>
            <person name="Li R."/>
            <person name="Bao Z."/>
        </authorList>
    </citation>
    <scope>NUCLEOTIDE SEQUENCE [LARGE SCALE GENOMIC DNA]</scope>
    <source>
        <strain evidence="1 2">PY_sf001</strain>
    </source>
</reference>
<sequence>MLTLMEKSGCRLLEYSNQMHSLQLTGPIPNQRGRFSISNRRIASEVVEGHANIQQPEHDGPKTQNIVRSINRICQTMRPKDPQDLDFEMDRDFLDPLHPNSFCGPSPSTVSPILPWQLTDNSTSSPRPRLVIWMPPSVLYMNLLLRIHSFVRLGNRYLL</sequence>
<name>A0A210QPA1_MIZYE</name>
<accession>A0A210QPA1</accession>
<dbReference type="AlphaFoldDB" id="A0A210QPA1"/>
<organism evidence="1 2">
    <name type="scientific">Mizuhopecten yessoensis</name>
    <name type="common">Japanese scallop</name>
    <name type="synonym">Patinopecten yessoensis</name>
    <dbReference type="NCBI Taxonomy" id="6573"/>
    <lineage>
        <taxon>Eukaryota</taxon>
        <taxon>Metazoa</taxon>
        <taxon>Spiralia</taxon>
        <taxon>Lophotrochozoa</taxon>
        <taxon>Mollusca</taxon>
        <taxon>Bivalvia</taxon>
        <taxon>Autobranchia</taxon>
        <taxon>Pteriomorphia</taxon>
        <taxon>Pectinida</taxon>
        <taxon>Pectinoidea</taxon>
        <taxon>Pectinidae</taxon>
        <taxon>Mizuhopecten</taxon>
    </lineage>
</organism>
<evidence type="ECO:0000313" key="2">
    <source>
        <dbReference type="Proteomes" id="UP000242188"/>
    </source>
</evidence>
<keyword evidence="2" id="KW-1185">Reference proteome</keyword>
<evidence type="ECO:0000313" key="1">
    <source>
        <dbReference type="EMBL" id="OWF50528.1"/>
    </source>
</evidence>
<gene>
    <name evidence="1" type="ORF">KP79_PYT18243</name>
</gene>